<dbReference type="OrthoDB" id="3268380at2759"/>
<dbReference type="InterPro" id="IPR036047">
    <property type="entry name" value="F-box-like_dom_sf"/>
</dbReference>
<feature type="domain" description="F-box" evidence="1">
    <location>
        <begin position="132"/>
        <end position="189"/>
    </location>
</feature>
<dbReference type="Proteomes" id="UP000717328">
    <property type="component" value="Unassembled WGS sequence"/>
</dbReference>
<organism evidence="2 3">
    <name type="scientific">Sphagnurus paluster</name>
    <dbReference type="NCBI Taxonomy" id="117069"/>
    <lineage>
        <taxon>Eukaryota</taxon>
        <taxon>Fungi</taxon>
        <taxon>Dikarya</taxon>
        <taxon>Basidiomycota</taxon>
        <taxon>Agaricomycotina</taxon>
        <taxon>Agaricomycetes</taxon>
        <taxon>Agaricomycetidae</taxon>
        <taxon>Agaricales</taxon>
        <taxon>Tricholomatineae</taxon>
        <taxon>Lyophyllaceae</taxon>
        <taxon>Sphagnurus</taxon>
    </lineage>
</organism>
<dbReference type="PROSITE" id="PS50181">
    <property type="entry name" value="FBOX"/>
    <property type="match status" value="1"/>
</dbReference>
<dbReference type="Pfam" id="PF12937">
    <property type="entry name" value="F-box-like"/>
    <property type="match status" value="1"/>
</dbReference>
<keyword evidence="3" id="KW-1185">Reference proteome</keyword>
<reference evidence="2" key="2">
    <citation type="submission" date="2021-10" db="EMBL/GenBank/DDBJ databases">
        <title>Phylogenomics reveals ancestral predisposition of the termite-cultivated fungus Termitomyces towards a domesticated lifestyle.</title>
        <authorList>
            <person name="Auxier B."/>
            <person name="Grum-Grzhimaylo A."/>
            <person name="Cardenas M.E."/>
            <person name="Lodge J.D."/>
            <person name="Laessoe T."/>
            <person name="Pedersen O."/>
            <person name="Smith M.E."/>
            <person name="Kuyper T.W."/>
            <person name="Franco-Molano E.A."/>
            <person name="Baroni T.J."/>
            <person name="Aanen D.K."/>
        </authorList>
    </citation>
    <scope>NUCLEOTIDE SEQUENCE</scope>
    <source>
        <strain evidence="2">D49</strain>
    </source>
</reference>
<gene>
    <name evidence="2" type="ORF">H0H81_011088</name>
</gene>
<reference evidence="2" key="1">
    <citation type="submission" date="2021-02" db="EMBL/GenBank/DDBJ databases">
        <authorList>
            <person name="Nieuwenhuis M."/>
            <person name="Van De Peppel L.J.J."/>
        </authorList>
    </citation>
    <scope>NUCLEOTIDE SEQUENCE</scope>
    <source>
        <strain evidence="2">D49</strain>
    </source>
</reference>
<dbReference type="InterPro" id="IPR001810">
    <property type="entry name" value="F-box_dom"/>
</dbReference>
<dbReference type="EMBL" id="JABCKI010006080">
    <property type="protein sequence ID" value="KAG5635484.1"/>
    <property type="molecule type" value="Genomic_DNA"/>
</dbReference>
<comment type="caution">
    <text evidence="2">The sequence shown here is derived from an EMBL/GenBank/DDBJ whole genome shotgun (WGS) entry which is preliminary data.</text>
</comment>
<evidence type="ECO:0000259" key="1">
    <source>
        <dbReference type="PROSITE" id="PS50181"/>
    </source>
</evidence>
<dbReference type="SUPFAM" id="SSF81383">
    <property type="entry name" value="F-box domain"/>
    <property type="match status" value="1"/>
</dbReference>
<evidence type="ECO:0000313" key="3">
    <source>
        <dbReference type="Proteomes" id="UP000717328"/>
    </source>
</evidence>
<sequence length="619" mass="69087">MASIKDGVPGSASWNKVRRQQDWIGRGVVLSPKIISALEETVEHRVRPRTTTEIEEDPVLTVEMLRSNHLPSESDISCLNAIVAAKAEIIEHLDHDIFRLQIKMNHLMRDVNILQDKRNLQQDKLNFCKHILSPIRRLPPEILVRIFNYVTIKDSHSPHRMISSPFCLAHVCASWRHAIIGCSSFWDSLEMKIPSCRTPSGVFTSRLKSWFGRTNTSRPLSLALLIQGRPEDSEIIEEISQAISSYSHRFSELKINFLLGLKGALDSFLSLPPGGLTGLKAVTLRGAEAPPEKIDEIIPVTVFGGAPLLQHVSLLCISSFMLSDPSRLVLPWGQLTNLEITGEIMVKAFTQVLSQCPNLRHARFLGVSIQDPSGPHGIANTQASYTFTMLETLAIHLMGHETISDSVTITDIVSKIHLPVIQSLKLAGDSINDTEFPFFVLIPTLTNAAAAHTLRYLSLCFIDVEMEELIHLMTLCTELEVFKLFIFGISPIDFLNCLLAPPTVAGEVPQLACLSTFVLVFSPEDVPDTVDFASLGDVFCRLIGAWMGDTARRRPLEKIGLYLGAHNMSVNMRDVYLMLQEIRSRVDRHLEDLVDDAVRPVFASRVISLYTDLLDIFGF</sequence>
<name>A0A9P7FNU8_9AGAR</name>
<dbReference type="AlphaFoldDB" id="A0A9P7FNU8"/>
<dbReference type="Gene3D" id="1.20.1280.50">
    <property type="match status" value="1"/>
</dbReference>
<dbReference type="InterPro" id="IPR032675">
    <property type="entry name" value="LRR_dom_sf"/>
</dbReference>
<evidence type="ECO:0000313" key="2">
    <source>
        <dbReference type="EMBL" id="KAG5635484.1"/>
    </source>
</evidence>
<dbReference type="Gene3D" id="3.80.10.10">
    <property type="entry name" value="Ribonuclease Inhibitor"/>
    <property type="match status" value="1"/>
</dbReference>
<accession>A0A9P7FNU8</accession>
<protein>
    <recommendedName>
        <fullName evidence="1">F-box domain-containing protein</fullName>
    </recommendedName>
</protein>
<proteinExistence type="predicted"/>
<dbReference type="SUPFAM" id="SSF52047">
    <property type="entry name" value="RNI-like"/>
    <property type="match status" value="1"/>
</dbReference>